<protein>
    <submittedName>
        <fullName evidence="1">Alkaline phosphatase family protein</fullName>
    </submittedName>
</protein>
<keyword evidence="2" id="KW-1185">Reference proteome</keyword>
<dbReference type="Pfam" id="PF01663">
    <property type="entry name" value="Phosphodiest"/>
    <property type="match status" value="2"/>
</dbReference>
<sequence>MARSFRIGAAISIGLLGCALVAPTAFGSVEQKSAPSRQVLILSVDGLHQSDLSWYVGHHPKSALAALVDRGVEYTHARTPVPSDSFPGLVGQFTGGNPDSTGIYYDDSYNAALLPAGTTVCAGKKPGAQVDLTEDLDLNKASVDAGEGLSGLPANILKMTANPRSLINPALLPVDPTTCKPVYPHQYLKVNTVFEVARKAGLRTAWSDKHPAYEILNGPSGVGIQDLFTPEINSQAAGLPAGADWTTNNTKTRQYDGYKVQAVLNEIAGYDHSRTVRVGTPAVFGMNFQAVSTAQKLPSSDGLPGGYLPGGATPGPLLAAALDFVDQSVGAMLAGIAQRHLTNSTTVILSAKHGQSPTDPTTLTRINDGKLLDGLNAAWKRAHPAADDLVAHSVDDDAMLLWLTDRSAAATSFARTYLLAQSGTGTDSMGASRAFVHSGLSTVYAGRAAAAFYRVRPGDPRVPDLFGVVQHGVVYTGGKSKIAEHGGADPQDRDVALIVADPNQWHRVVSAVVSTIQIAPTTLRTLGLDPDALQAVRQDHTQALPRH</sequence>
<dbReference type="RefSeq" id="WP_344311826.1">
    <property type="nucleotide sequence ID" value="NZ_BAAANY010000014.1"/>
</dbReference>
<dbReference type="Gene3D" id="3.40.720.10">
    <property type="entry name" value="Alkaline Phosphatase, subunit A"/>
    <property type="match status" value="1"/>
</dbReference>
<proteinExistence type="predicted"/>
<gene>
    <name evidence="1" type="ORF">GCM10009765_40820</name>
</gene>
<evidence type="ECO:0000313" key="1">
    <source>
        <dbReference type="EMBL" id="GAA1687147.1"/>
    </source>
</evidence>
<dbReference type="Proteomes" id="UP001500618">
    <property type="component" value="Unassembled WGS sequence"/>
</dbReference>
<dbReference type="PROSITE" id="PS51257">
    <property type="entry name" value="PROKAR_LIPOPROTEIN"/>
    <property type="match status" value="1"/>
</dbReference>
<comment type="caution">
    <text evidence="1">The sequence shown here is derived from an EMBL/GenBank/DDBJ whole genome shotgun (WGS) entry which is preliminary data.</text>
</comment>
<accession>A0ABP4TGE7</accession>
<organism evidence="1 2">
    <name type="scientific">Fodinicola feengrottensis</name>
    <dbReference type="NCBI Taxonomy" id="435914"/>
    <lineage>
        <taxon>Bacteria</taxon>
        <taxon>Bacillati</taxon>
        <taxon>Actinomycetota</taxon>
        <taxon>Actinomycetes</taxon>
        <taxon>Mycobacteriales</taxon>
        <taxon>Fodinicola</taxon>
    </lineage>
</organism>
<reference evidence="2" key="1">
    <citation type="journal article" date="2019" name="Int. J. Syst. Evol. Microbiol.">
        <title>The Global Catalogue of Microorganisms (GCM) 10K type strain sequencing project: providing services to taxonomists for standard genome sequencing and annotation.</title>
        <authorList>
            <consortium name="The Broad Institute Genomics Platform"/>
            <consortium name="The Broad Institute Genome Sequencing Center for Infectious Disease"/>
            <person name="Wu L."/>
            <person name="Ma J."/>
        </authorList>
    </citation>
    <scope>NUCLEOTIDE SEQUENCE [LARGE SCALE GENOMIC DNA]</scope>
    <source>
        <strain evidence="2">JCM 14718</strain>
    </source>
</reference>
<dbReference type="InterPro" id="IPR002591">
    <property type="entry name" value="Phosphodiest/P_Trfase"/>
</dbReference>
<dbReference type="InterPro" id="IPR017850">
    <property type="entry name" value="Alkaline_phosphatase_core_sf"/>
</dbReference>
<name>A0ABP4TGE7_9ACTN</name>
<dbReference type="SUPFAM" id="SSF53649">
    <property type="entry name" value="Alkaline phosphatase-like"/>
    <property type="match status" value="1"/>
</dbReference>
<evidence type="ECO:0000313" key="2">
    <source>
        <dbReference type="Proteomes" id="UP001500618"/>
    </source>
</evidence>
<dbReference type="EMBL" id="BAAANY010000014">
    <property type="protein sequence ID" value="GAA1687147.1"/>
    <property type="molecule type" value="Genomic_DNA"/>
</dbReference>